<proteinExistence type="predicted"/>
<evidence type="ECO:0000256" key="1">
    <source>
        <dbReference type="SAM" id="MobiDB-lite"/>
    </source>
</evidence>
<dbReference type="GO" id="GO:0005524">
    <property type="term" value="F:ATP binding"/>
    <property type="evidence" value="ECO:0007669"/>
    <property type="project" value="InterPro"/>
</dbReference>
<dbReference type="GO" id="GO:0005634">
    <property type="term" value="C:nucleus"/>
    <property type="evidence" value="ECO:0007669"/>
    <property type="project" value="TreeGrafter"/>
</dbReference>
<dbReference type="Gene3D" id="3.30.200.20">
    <property type="entry name" value="Phosphorylase Kinase, domain 1"/>
    <property type="match status" value="1"/>
</dbReference>
<dbReference type="PANTHER" id="PTHR22961:SF13">
    <property type="entry name" value="TRIBBLES"/>
    <property type="match status" value="1"/>
</dbReference>
<dbReference type="PROSITE" id="PS50011">
    <property type="entry name" value="PROTEIN_KINASE_DOM"/>
    <property type="match status" value="1"/>
</dbReference>
<dbReference type="PANTHER" id="PTHR22961">
    <property type="entry name" value="SER/THR PROTEIN KINASE-TRB"/>
    <property type="match status" value="1"/>
</dbReference>
<dbReference type="AlphaFoldDB" id="A0AAD9NFV0"/>
<dbReference type="SUPFAM" id="SSF56112">
    <property type="entry name" value="Protein kinase-like (PK-like)"/>
    <property type="match status" value="1"/>
</dbReference>
<dbReference type="GO" id="GO:0004672">
    <property type="term" value="F:protein kinase activity"/>
    <property type="evidence" value="ECO:0007669"/>
    <property type="project" value="InterPro"/>
</dbReference>
<dbReference type="InterPro" id="IPR000719">
    <property type="entry name" value="Prot_kinase_dom"/>
</dbReference>
<feature type="domain" description="Protein kinase" evidence="2">
    <location>
        <begin position="49"/>
        <end position="363"/>
    </location>
</feature>
<evidence type="ECO:0000313" key="4">
    <source>
        <dbReference type="Proteomes" id="UP001208570"/>
    </source>
</evidence>
<organism evidence="3 4">
    <name type="scientific">Paralvinella palmiformis</name>
    <dbReference type="NCBI Taxonomy" id="53620"/>
    <lineage>
        <taxon>Eukaryota</taxon>
        <taxon>Metazoa</taxon>
        <taxon>Spiralia</taxon>
        <taxon>Lophotrochozoa</taxon>
        <taxon>Annelida</taxon>
        <taxon>Polychaeta</taxon>
        <taxon>Sedentaria</taxon>
        <taxon>Canalipalpata</taxon>
        <taxon>Terebellida</taxon>
        <taxon>Terebelliformia</taxon>
        <taxon>Alvinellidae</taxon>
        <taxon>Paralvinella</taxon>
    </lineage>
</organism>
<dbReference type="Proteomes" id="UP001208570">
    <property type="component" value="Unassembled WGS sequence"/>
</dbReference>
<dbReference type="InterPro" id="IPR011009">
    <property type="entry name" value="Kinase-like_dom_sf"/>
</dbReference>
<dbReference type="EMBL" id="JAODUP010000032">
    <property type="protein sequence ID" value="KAK2167048.1"/>
    <property type="molecule type" value="Genomic_DNA"/>
</dbReference>
<dbReference type="GO" id="GO:0031434">
    <property type="term" value="F:mitogen-activated protein kinase kinase binding"/>
    <property type="evidence" value="ECO:0007669"/>
    <property type="project" value="TreeGrafter"/>
</dbReference>
<name>A0AAD9NFV0_9ANNE</name>
<evidence type="ECO:0000259" key="2">
    <source>
        <dbReference type="PROSITE" id="PS50011"/>
    </source>
</evidence>
<keyword evidence="4" id="KW-1185">Reference proteome</keyword>
<dbReference type="InterPro" id="IPR024104">
    <property type="entry name" value="Tribbles/Ser_Thr_kinase_40"/>
</dbReference>
<feature type="region of interest" description="Disordered" evidence="1">
    <location>
        <begin position="378"/>
        <end position="398"/>
    </location>
</feature>
<accession>A0AAD9NFV0</accession>
<protein>
    <recommendedName>
        <fullName evidence="2">Protein kinase domain-containing protein</fullName>
    </recommendedName>
</protein>
<dbReference type="Gene3D" id="1.10.510.10">
    <property type="entry name" value="Transferase(Phosphotransferase) domain 1"/>
    <property type="match status" value="1"/>
</dbReference>
<dbReference type="Pfam" id="PF00069">
    <property type="entry name" value="Pkinase"/>
    <property type="match status" value="2"/>
</dbReference>
<sequence>MNQVAVRPRLSLTIPDRKDVEPDPSPHLKRQLSGGSLSPDLTPASPPSFPLSDSVSVLQIGKYLLNKKIETLQLQSGLIIEVYAASHSESEEDCICKVIPIVKYREVLSAYWCMGSHENINEISEIILGNTKAYVFFPQHYGDLHSYIRSRRKLKEVEACPLFLQIISAVKHCHSNGIVLRDLKLRKFVFKDPERTKLVGCFGFAAIPPSSNAAEVFYGPPQVSHCLLFVRGCLLYSLLKRLTQLKLESLEDACVLDDEDDDSLVDKHGCPAYVSPEILTTMERYSGKAADMWSLGVILYTMLIGRYPFQDSDAGALFTKIRRGLYSITDAISSRAKCLIRSLLRMNPRDRLNAEDVIHHPWFGLTRRSCSSLRMDSSKDKDQLVPSFESHPSDFEFS</sequence>
<feature type="compositionally biased region" description="Basic and acidic residues" evidence="1">
    <location>
        <begin position="15"/>
        <end position="26"/>
    </location>
</feature>
<gene>
    <name evidence="3" type="ORF">LSH36_32g07006</name>
</gene>
<dbReference type="GO" id="GO:0032436">
    <property type="term" value="P:positive regulation of proteasomal ubiquitin-dependent protein catabolic process"/>
    <property type="evidence" value="ECO:0007669"/>
    <property type="project" value="TreeGrafter"/>
</dbReference>
<dbReference type="SMART" id="SM00220">
    <property type="entry name" value="S_TKc"/>
    <property type="match status" value="1"/>
</dbReference>
<reference evidence="3" key="1">
    <citation type="journal article" date="2023" name="Mol. Biol. Evol.">
        <title>Third-Generation Sequencing Reveals the Adaptive Role of the Epigenome in Three Deep-Sea Polychaetes.</title>
        <authorList>
            <person name="Perez M."/>
            <person name="Aroh O."/>
            <person name="Sun Y."/>
            <person name="Lan Y."/>
            <person name="Juniper S.K."/>
            <person name="Young C.R."/>
            <person name="Angers B."/>
            <person name="Qian P.Y."/>
        </authorList>
    </citation>
    <scope>NUCLEOTIDE SEQUENCE</scope>
    <source>
        <strain evidence="3">P08H-3</strain>
    </source>
</reference>
<comment type="caution">
    <text evidence="3">The sequence shown here is derived from an EMBL/GenBank/DDBJ whole genome shotgun (WGS) entry which is preliminary data.</text>
</comment>
<feature type="region of interest" description="Disordered" evidence="1">
    <location>
        <begin position="15"/>
        <end position="50"/>
    </location>
</feature>
<evidence type="ECO:0000313" key="3">
    <source>
        <dbReference type="EMBL" id="KAK2167048.1"/>
    </source>
</evidence>